<protein>
    <submittedName>
        <fullName evidence="2">Uncharacterized protein</fullName>
    </submittedName>
</protein>
<evidence type="ECO:0000256" key="1">
    <source>
        <dbReference type="SAM" id="Phobius"/>
    </source>
</evidence>
<keyword evidence="1" id="KW-1133">Transmembrane helix</keyword>
<organism evidence="2 3">
    <name type="scientific">Geodia barretti</name>
    <name type="common">Barrett's horny sponge</name>
    <dbReference type="NCBI Taxonomy" id="519541"/>
    <lineage>
        <taxon>Eukaryota</taxon>
        <taxon>Metazoa</taxon>
        <taxon>Porifera</taxon>
        <taxon>Demospongiae</taxon>
        <taxon>Heteroscleromorpha</taxon>
        <taxon>Tetractinellida</taxon>
        <taxon>Astrophorina</taxon>
        <taxon>Geodiidae</taxon>
        <taxon>Geodia</taxon>
    </lineage>
</organism>
<feature type="transmembrane region" description="Helical" evidence="1">
    <location>
        <begin position="28"/>
        <end position="47"/>
    </location>
</feature>
<comment type="caution">
    <text evidence="2">The sequence shown here is derived from an EMBL/GenBank/DDBJ whole genome shotgun (WGS) entry which is preliminary data.</text>
</comment>
<reference evidence="2" key="1">
    <citation type="submission" date="2023-03" db="EMBL/GenBank/DDBJ databases">
        <authorList>
            <person name="Steffen K."/>
            <person name="Cardenas P."/>
        </authorList>
    </citation>
    <scope>NUCLEOTIDE SEQUENCE</scope>
</reference>
<sequence length="90" mass="10297">MKHRQLGTILNQSTWPEIWSYRPATCRLLLMISVMSALLTASFFTQFSTLQKILSPASYRRGFFKYASGDQTVSLELIWTNDTVSYPLNG</sequence>
<dbReference type="Proteomes" id="UP001174909">
    <property type="component" value="Unassembled WGS sequence"/>
</dbReference>
<keyword evidence="3" id="KW-1185">Reference proteome</keyword>
<accession>A0AA35TXL8</accession>
<evidence type="ECO:0000313" key="2">
    <source>
        <dbReference type="EMBL" id="CAI8056129.1"/>
    </source>
</evidence>
<proteinExistence type="predicted"/>
<dbReference type="EMBL" id="CASHTH010004327">
    <property type="protein sequence ID" value="CAI8056129.1"/>
    <property type="molecule type" value="Genomic_DNA"/>
</dbReference>
<dbReference type="AlphaFoldDB" id="A0AA35TXL8"/>
<gene>
    <name evidence="2" type="ORF">GBAR_LOCUS30579</name>
</gene>
<keyword evidence="1" id="KW-0472">Membrane</keyword>
<keyword evidence="1" id="KW-0812">Transmembrane</keyword>
<name>A0AA35TXL8_GEOBA</name>
<evidence type="ECO:0000313" key="3">
    <source>
        <dbReference type="Proteomes" id="UP001174909"/>
    </source>
</evidence>
<feature type="non-terminal residue" evidence="2">
    <location>
        <position position="1"/>
    </location>
</feature>